<accession>A0AAV3P5G0</accession>
<evidence type="ECO:0000256" key="1">
    <source>
        <dbReference type="SAM" id="Coils"/>
    </source>
</evidence>
<evidence type="ECO:0000313" key="3">
    <source>
        <dbReference type="Proteomes" id="UP001454036"/>
    </source>
</evidence>
<keyword evidence="1" id="KW-0175">Coiled coil</keyword>
<keyword evidence="3" id="KW-1185">Reference proteome</keyword>
<gene>
    <name evidence="2" type="ORF">LIER_06270</name>
</gene>
<dbReference type="PANTHER" id="PTHR35749">
    <property type="entry name" value="OSJNBA0084A10.10 PROTEIN"/>
    <property type="match status" value="1"/>
</dbReference>
<reference evidence="2 3" key="1">
    <citation type="submission" date="2024-01" db="EMBL/GenBank/DDBJ databases">
        <title>The complete chloroplast genome sequence of Lithospermum erythrorhizon: insights into the phylogenetic relationship among Boraginaceae species and the maternal lineages of purple gromwells.</title>
        <authorList>
            <person name="Okada T."/>
            <person name="Watanabe K."/>
        </authorList>
    </citation>
    <scope>NUCLEOTIDE SEQUENCE [LARGE SCALE GENOMIC DNA]</scope>
</reference>
<protein>
    <submittedName>
        <fullName evidence="2">Uncharacterized protein</fullName>
    </submittedName>
</protein>
<evidence type="ECO:0000313" key="2">
    <source>
        <dbReference type="EMBL" id="GAA0146276.1"/>
    </source>
</evidence>
<dbReference type="PANTHER" id="PTHR35749:SF1">
    <property type="entry name" value="OSJNBA0084A10.10 PROTEIN"/>
    <property type="match status" value="1"/>
</dbReference>
<proteinExistence type="predicted"/>
<dbReference type="Proteomes" id="UP001454036">
    <property type="component" value="Unassembled WGS sequence"/>
</dbReference>
<dbReference type="AlphaFoldDB" id="A0AAV3P5G0"/>
<dbReference type="EMBL" id="BAABME010000905">
    <property type="protein sequence ID" value="GAA0146276.1"/>
    <property type="molecule type" value="Genomic_DNA"/>
</dbReference>
<name>A0AAV3P5G0_LITER</name>
<organism evidence="2 3">
    <name type="scientific">Lithospermum erythrorhizon</name>
    <name type="common">Purple gromwell</name>
    <name type="synonym">Lithospermum officinale var. erythrorhizon</name>
    <dbReference type="NCBI Taxonomy" id="34254"/>
    <lineage>
        <taxon>Eukaryota</taxon>
        <taxon>Viridiplantae</taxon>
        <taxon>Streptophyta</taxon>
        <taxon>Embryophyta</taxon>
        <taxon>Tracheophyta</taxon>
        <taxon>Spermatophyta</taxon>
        <taxon>Magnoliopsida</taxon>
        <taxon>eudicotyledons</taxon>
        <taxon>Gunneridae</taxon>
        <taxon>Pentapetalae</taxon>
        <taxon>asterids</taxon>
        <taxon>lamiids</taxon>
        <taxon>Boraginales</taxon>
        <taxon>Boraginaceae</taxon>
        <taxon>Boraginoideae</taxon>
        <taxon>Lithospermeae</taxon>
        <taxon>Lithospermum</taxon>
    </lineage>
</organism>
<comment type="caution">
    <text evidence="2">The sequence shown here is derived from an EMBL/GenBank/DDBJ whole genome shotgun (WGS) entry which is preliminary data.</text>
</comment>
<feature type="coiled-coil region" evidence="1">
    <location>
        <begin position="30"/>
        <end position="116"/>
    </location>
</feature>
<sequence length="142" mass="16555">MKALIEFGRKAMFYVRVLSGYEERRIRSLRIAMQRKIQQAEAKKAALNKVPEQIILSEVRRMVDEMQSLNKKLDDTEVAIEKYFNSVDKDAEMIMEVQLKEEEKNMKEMMKIMQKQALLEKTEAEVISDKHNADGVKNKASS</sequence>